<dbReference type="InterPro" id="IPR001482">
    <property type="entry name" value="T2SS/T4SS_dom"/>
</dbReference>
<organism evidence="5">
    <name type="scientific">candidate division TA06 bacterium ADurb.Bin131</name>
    <dbReference type="NCBI Taxonomy" id="1852827"/>
    <lineage>
        <taxon>Bacteria</taxon>
        <taxon>Bacteria division TA06</taxon>
    </lineage>
</organism>
<dbReference type="SUPFAM" id="SSF52540">
    <property type="entry name" value="P-loop containing nucleoside triphosphate hydrolases"/>
    <property type="match status" value="1"/>
</dbReference>
<dbReference type="Gene3D" id="3.30.450.90">
    <property type="match status" value="1"/>
</dbReference>
<evidence type="ECO:0000256" key="2">
    <source>
        <dbReference type="ARBA" id="ARBA00022741"/>
    </source>
</evidence>
<sequence length="560" mass="62535">MERYELGQLLLRKGIITQQQLEEALAIQRDTKKFLGEILVENGYVSKNILLEALTEQGKADFIQLSKVKGIKPEVVRLIPEAIARRFEVLAISLSDDVLVVAMKDPTDIVAIDTIKRITGKRIKVVRAEEKEILDKIERFYIETGNLTETIAALEGLDEQSEESIDVNQLKIAAEDAPIIKFVNTIFLQAVERRATDIHLEPMQDSVSLRFRIDGVLQQIQAPPKSAYNGIVTRLKIMSNLDIGERRLPQDGRIRILVGTKELDIRLSTLPTVFGEKVVMRILDRETVLLGMEQLGFEPADLKTFKEALVKPYGMIIVTGPTGSGKTTTLYAGLSFINSPEINIVSIEDPVEYAIPGINQVQVKPKIGLTFPVVLRTFLRQDPDVIMVGEIRDLETAQIAVQASLTGHLVISTLHTNDTVSSITRFSYMGVEQYLLADSLNIILAQRLVRKICRNCKEEDPDAEEFLKKQDVSFGKNVVLFRGKGCDECGGTGYLGRIAIYEILLITKPIRKMIVERASDDEIREFAKQQGMITLREAAIKKAIDGITTISEAFSSTLVL</sequence>
<proteinExistence type="inferred from homology"/>
<dbReference type="EMBL" id="MWDQ01000125">
    <property type="protein sequence ID" value="OQB72517.1"/>
    <property type="molecule type" value="Genomic_DNA"/>
</dbReference>
<evidence type="ECO:0000259" key="4">
    <source>
        <dbReference type="PROSITE" id="PS00662"/>
    </source>
</evidence>
<keyword evidence="2" id="KW-0547">Nucleotide-binding</keyword>
<dbReference type="PROSITE" id="PS00662">
    <property type="entry name" value="T2SP_E"/>
    <property type="match status" value="1"/>
</dbReference>
<comment type="caution">
    <text evidence="5">The sequence shown here is derived from an EMBL/GenBank/DDBJ whole genome shotgun (WGS) entry which is preliminary data.</text>
</comment>
<dbReference type="GO" id="GO:0016887">
    <property type="term" value="F:ATP hydrolysis activity"/>
    <property type="evidence" value="ECO:0007669"/>
    <property type="project" value="TreeGrafter"/>
</dbReference>
<dbReference type="GO" id="GO:0005886">
    <property type="term" value="C:plasma membrane"/>
    <property type="evidence" value="ECO:0007669"/>
    <property type="project" value="TreeGrafter"/>
</dbReference>
<dbReference type="GO" id="GO:0005524">
    <property type="term" value="F:ATP binding"/>
    <property type="evidence" value="ECO:0007669"/>
    <property type="project" value="UniProtKB-KW"/>
</dbReference>
<dbReference type="PANTHER" id="PTHR30258">
    <property type="entry name" value="TYPE II SECRETION SYSTEM PROTEIN GSPE-RELATED"/>
    <property type="match status" value="1"/>
</dbReference>
<dbReference type="FunFam" id="3.30.450.90:FF:000001">
    <property type="entry name" value="Type II secretion system ATPase GspE"/>
    <property type="match status" value="1"/>
</dbReference>
<dbReference type="Pfam" id="PF00437">
    <property type="entry name" value="T2SSE"/>
    <property type="match status" value="1"/>
</dbReference>
<dbReference type="InterPro" id="IPR027417">
    <property type="entry name" value="P-loop_NTPase"/>
</dbReference>
<dbReference type="CDD" id="cd01129">
    <property type="entry name" value="PulE-GspE-like"/>
    <property type="match status" value="1"/>
</dbReference>
<dbReference type="FunFam" id="3.30.300.160:FF:000002">
    <property type="entry name" value="Type II secretion system protein E"/>
    <property type="match status" value="1"/>
</dbReference>
<protein>
    <submittedName>
        <fullName evidence="5">Type II secretion system protein E</fullName>
    </submittedName>
</protein>
<dbReference type="Gene3D" id="3.30.300.160">
    <property type="entry name" value="Type II secretion system, protein E, N-terminal domain"/>
    <property type="match status" value="1"/>
</dbReference>
<keyword evidence="3" id="KW-0067">ATP-binding</keyword>
<dbReference type="SUPFAM" id="SSF160246">
    <property type="entry name" value="EspE N-terminal domain-like"/>
    <property type="match status" value="1"/>
</dbReference>
<dbReference type="Proteomes" id="UP000485562">
    <property type="component" value="Unassembled WGS sequence"/>
</dbReference>
<dbReference type="Gene3D" id="3.40.50.300">
    <property type="entry name" value="P-loop containing nucleotide triphosphate hydrolases"/>
    <property type="match status" value="1"/>
</dbReference>
<evidence type="ECO:0000256" key="3">
    <source>
        <dbReference type="ARBA" id="ARBA00022840"/>
    </source>
</evidence>
<evidence type="ECO:0000313" key="5">
    <source>
        <dbReference type="EMBL" id="OQB72517.1"/>
    </source>
</evidence>
<dbReference type="InterPro" id="IPR037257">
    <property type="entry name" value="T2SS_E_N_sf"/>
</dbReference>
<dbReference type="Pfam" id="PF05157">
    <property type="entry name" value="MshEN"/>
    <property type="match status" value="1"/>
</dbReference>
<comment type="similarity">
    <text evidence="1">Belongs to the GSP E family.</text>
</comment>
<accession>A0A1V6C6I7</accession>
<dbReference type="FunFam" id="3.40.50.300:FF:000398">
    <property type="entry name" value="Type IV pilus assembly ATPase PilB"/>
    <property type="match status" value="1"/>
</dbReference>
<name>A0A1V6C6I7_UNCT6</name>
<dbReference type="PANTHER" id="PTHR30258:SF1">
    <property type="entry name" value="PROTEIN TRANSPORT PROTEIN HOFB HOMOLOG"/>
    <property type="match status" value="1"/>
</dbReference>
<dbReference type="InterPro" id="IPR007831">
    <property type="entry name" value="T2SS_GspE_N"/>
</dbReference>
<gene>
    <name evidence="5" type="primary">xpsE_3</name>
    <name evidence="5" type="ORF">BWX89_01292</name>
</gene>
<reference evidence="5" key="1">
    <citation type="submission" date="2017-02" db="EMBL/GenBank/DDBJ databases">
        <title>Delving into the versatile metabolic prowess of the omnipresent phylum Bacteroidetes.</title>
        <authorList>
            <person name="Nobu M.K."/>
            <person name="Mei R."/>
            <person name="Narihiro T."/>
            <person name="Kuroda K."/>
            <person name="Liu W.-T."/>
        </authorList>
    </citation>
    <scope>NUCLEOTIDE SEQUENCE</scope>
    <source>
        <strain evidence="5">ADurb.Bin131</strain>
    </source>
</reference>
<evidence type="ECO:0000256" key="1">
    <source>
        <dbReference type="ARBA" id="ARBA00006611"/>
    </source>
</evidence>
<feature type="domain" description="Bacterial type II secretion system protein E" evidence="4">
    <location>
        <begin position="379"/>
        <end position="393"/>
    </location>
</feature>
<dbReference type="AlphaFoldDB" id="A0A1V6C6I7"/>